<dbReference type="AlphaFoldDB" id="A0A015KY09"/>
<dbReference type="EMBL" id="JEMT01022708">
    <property type="protein sequence ID" value="EXX64911.1"/>
    <property type="molecule type" value="Genomic_DNA"/>
</dbReference>
<dbReference type="GO" id="GO:0006281">
    <property type="term" value="P:DNA repair"/>
    <property type="evidence" value="ECO:0007669"/>
    <property type="project" value="UniProtKB-KW"/>
</dbReference>
<dbReference type="GO" id="GO:0000723">
    <property type="term" value="P:telomere maintenance"/>
    <property type="evidence" value="ECO:0007669"/>
    <property type="project" value="InterPro"/>
</dbReference>
<comment type="catalytic activity">
    <reaction evidence="1">
        <text>ATP + H2O = ADP + phosphate + H(+)</text>
        <dbReference type="Rhea" id="RHEA:13065"/>
        <dbReference type="ChEBI" id="CHEBI:15377"/>
        <dbReference type="ChEBI" id="CHEBI:15378"/>
        <dbReference type="ChEBI" id="CHEBI:30616"/>
        <dbReference type="ChEBI" id="CHEBI:43474"/>
        <dbReference type="ChEBI" id="CHEBI:456216"/>
        <dbReference type="EC" id="5.6.2.3"/>
    </reaction>
</comment>
<keyword evidence="1" id="KW-0233">DNA recombination</keyword>
<evidence type="ECO:0000256" key="1">
    <source>
        <dbReference type="RuleBase" id="RU363044"/>
    </source>
</evidence>
<dbReference type="InterPro" id="IPR027417">
    <property type="entry name" value="P-loop_NTPase"/>
</dbReference>
<dbReference type="GO" id="GO:0006310">
    <property type="term" value="P:DNA recombination"/>
    <property type="evidence" value="ECO:0007669"/>
    <property type="project" value="UniProtKB-KW"/>
</dbReference>
<dbReference type="GO" id="GO:0005524">
    <property type="term" value="F:ATP binding"/>
    <property type="evidence" value="ECO:0007669"/>
    <property type="project" value="UniProtKB-KW"/>
</dbReference>
<dbReference type="OMA" id="MNINIDF"/>
<comment type="cofactor">
    <cofactor evidence="1">
        <name>Mg(2+)</name>
        <dbReference type="ChEBI" id="CHEBI:18420"/>
    </cofactor>
</comment>
<dbReference type="PANTHER" id="PTHR10492">
    <property type="match status" value="1"/>
</dbReference>
<evidence type="ECO:0000313" key="6">
    <source>
        <dbReference type="Proteomes" id="UP000022910"/>
    </source>
</evidence>
<keyword evidence="1" id="KW-0347">Helicase</keyword>
<gene>
    <name evidence="5" type="ORF">RirG_138360</name>
</gene>
<keyword evidence="1" id="KW-0234">DNA repair</keyword>
<organism evidence="5 6">
    <name type="scientific">Rhizophagus irregularis (strain DAOM 197198w)</name>
    <name type="common">Glomus intraradices</name>
    <dbReference type="NCBI Taxonomy" id="1432141"/>
    <lineage>
        <taxon>Eukaryota</taxon>
        <taxon>Fungi</taxon>
        <taxon>Fungi incertae sedis</taxon>
        <taxon>Mucoromycota</taxon>
        <taxon>Glomeromycotina</taxon>
        <taxon>Glomeromycetes</taxon>
        <taxon>Glomerales</taxon>
        <taxon>Glomeraceae</taxon>
        <taxon>Rhizophagus</taxon>
    </lineage>
</organism>
<proteinExistence type="inferred from homology"/>
<dbReference type="OrthoDB" id="1075553at2759"/>
<evidence type="ECO:0000259" key="4">
    <source>
        <dbReference type="Pfam" id="PF21530"/>
    </source>
</evidence>
<comment type="similarity">
    <text evidence="1">Belongs to the helicase family.</text>
</comment>
<feature type="domain" description="DNA helicase Pif1-like DEAD-box helicase" evidence="2">
    <location>
        <begin position="504"/>
        <end position="716"/>
    </location>
</feature>
<dbReference type="InterPro" id="IPR025476">
    <property type="entry name" value="Helitron_helicase-like"/>
</dbReference>
<dbReference type="Pfam" id="PF05970">
    <property type="entry name" value="PIF1"/>
    <property type="match status" value="1"/>
</dbReference>
<dbReference type="InterPro" id="IPR010285">
    <property type="entry name" value="DNA_helicase_pif1-like_DEAD"/>
</dbReference>
<evidence type="ECO:0000259" key="3">
    <source>
        <dbReference type="Pfam" id="PF14214"/>
    </source>
</evidence>
<dbReference type="Pfam" id="PF21530">
    <property type="entry name" value="Pif1_2B_dom"/>
    <property type="match status" value="1"/>
</dbReference>
<keyword evidence="1" id="KW-0067">ATP-binding</keyword>
<dbReference type="GO" id="GO:0043139">
    <property type="term" value="F:5'-3' DNA helicase activity"/>
    <property type="evidence" value="ECO:0007669"/>
    <property type="project" value="UniProtKB-EC"/>
</dbReference>
<dbReference type="Gene3D" id="3.40.50.300">
    <property type="entry name" value="P-loop containing nucleotide triphosphate hydrolases"/>
    <property type="match status" value="1"/>
</dbReference>
<dbReference type="InterPro" id="IPR049163">
    <property type="entry name" value="Pif1-like_2B_dom"/>
</dbReference>
<feature type="domain" description="DNA helicase Pif1-like 2B" evidence="4">
    <location>
        <begin position="813"/>
        <end position="856"/>
    </location>
</feature>
<feature type="domain" description="Helitron helicase-like" evidence="3">
    <location>
        <begin position="1"/>
        <end position="40"/>
    </location>
</feature>
<keyword evidence="1" id="KW-0227">DNA damage</keyword>
<dbReference type="HOGENOM" id="CLU_001324_0_1_1"/>
<dbReference type="PANTHER" id="PTHR10492:SF57">
    <property type="entry name" value="ATP-DEPENDENT DNA HELICASE"/>
    <property type="match status" value="1"/>
</dbReference>
<dbReference type="Pfam" id="PF14214">
    <property type="entry name" value="Helitron_like_N"/>
    <property type="match status" value="1"/>
</dbReference>
<dbReference type="GO" id="GO:0016887">
    <property type="term" value="F:ATP hydrolysis activity"/>
    <property type="evidence" value="ECO:0007669"/>
    <property type="project" value="RHEA"/>
</dbReference>
<reference evidence="5 6" key="1">
    <citation type="submission" date="2014-02" db="EMBL/GenBank/DDBJ databases">
        <title>Single nucleus genome sequencing reveals high similarity among nuclei of an endomycorrhizal fungus.</title>
        <authorList>
            <person name="Lin K."/>
            <person name="Geurts R."/>
            <person name="Zhang Z."/>
            <person name="Limpens E."/>
            <person name="Saunders D.G."/>
            <person name="Mu D."/>
            <person name="Pang E."/>
            <person name="Cao H."/>
            <person name="Cha H."/>
            <person name="Lin T."/>
            <person name="Zhou Q."/>
            <person name="Shang Y."/>
            <person name="Li Y."/>
            <person name="Ivanov S."/>
            <person name="Sharma T."/>
            <person name="Velzen R.V."/>
            <person name="Ruijter N.D."/>
            <person name="Aanen D.K."/>
            <person name="Win J."/>
            <person name="Kamoun S."/>
            <person name="Bisseling T."/>
            <person name="Huang S."/>
        </authorList>
    </citation>
    <scope>NUCLEOTIDE SEQUENCE [LARGE SCALE GENOMIC DNA]</scope>
    <source>
        <strain evidence="6">DAOM197198w</strain>
    </source>
</reference>
<dbReference type="Proteomes" id="UP000022910">
    <property type="component" value="Unassembled WGS sequence"/>
</dbReference>
<dbReference type="STRING" id="1432141.A0A015KY09"/>
<protein>
    <recommendedName>
        <fullName evidence="1">ATP-dependent DNA helicase</fullName>
        <ecNumber evidence="1">5.6.2.3</ecNumber>
    </recommendedName>
</protein>
<sequence length="897" mass="101314">MKLRELLKDLCEKHCLGKVAAFVYVIEFQKRGLPHAHILLILSQDSKLHSAEDYDAIVSAEIPDPNVHPLAYETVISSMMHGPCGVLNPSAPCMKDGFCQKHYPKSFQSSTQNNYDGYPLYRRRDNGSFVEVRRGVRLDNRWVVPHNVELVEKYDAHINVKICNSVLAIKYLYKYVYKGHDRATVALSQPDSASELRSPVKEPIDEIKMYLDARYISSSEAIWRIFHYRMHGRSPSVQRLAIHLPEKQLITFRDNDKLQQVLDHADSHVTTLVAWFQENAKNPAAHNYRYVDFPLYYTWNSTDHKWNIRKTATSAIGRLYMVQPSEGERYYLRMLLTHVRGASSFDDLKTVEGHVCGSFKEACIRLGLLQDDTEWDVCLREACCMRMGQQLRLLFATILIFCQPAAPEILWNNHKVALCEDILYQNRDLYSDVNDAVEQEALRQLESYLQLNAKSLKDFPDMPLFLGGSAFLDGPDALNQLIREEMSYDVTLLQSALNQNVPLLNKDQRAIYDAVLSSINDTCNCFFVDGPGGTGKTFLYNTLLATVRSRGEIALAVASSGISALLIDGGRTAYSRFRIPLKLDELSTCNISRGSREARLINAAKLFIWDEAPMLHKFAFEAVDRTLRDITCVDKPFGGKVFVFGGDFRQVLPVIPRSLRADVVSSCLTRSFLWKHLKVMKLSINMRLSQDLDPQETIKQKKFAKFLLDIGDGNYSIVPGTEDSINLPLDLVMTKGGLPALIDFVYPHLIENYENVDYMVGKAILTPKNVDVEKISELVLDRLPGDFTIYPSADSVDLSEDGNTSQPQVYSPEFLRSLKIPDIPPGELKLKVGAPIILLRNLAPSQGLCNGTRMICRALQNKVIEAEIISGSHVGSRVFIPRMTLSPSDSNLPFILN</sequence>
<keyword evidence="1" id="KW-0547">Nucleotide-binding</keyword>
<accession>A0A015KY09</accession>
<comment type="caution">
    <text evidence="5">The sequence shown here is derived from an EMBL/GenBank/DDBJ whole genome shotgun (WGS) entry which is preliminary data.</text>
</comment>
<evidence type="ECO:0000259" key="2">
    <source>
        <dbReference type="Pfam" id="PF05970"/>
    </source>
</evidence>
<keyword evidence="1" id="KW-0378">Hydrolase</keyword>
<dbReference type="EC" id="5.6.2.3" evidence="1"/>
<evidence type="ECO:0000313" key="5">
    <source>
        <dbReference type="EMBL" id="EXX64911.1"/>
    </source>
</evidence>
<dbReference type="SUPFAM" id="SSF52540">
    <property type="entry name" value="P-loop containing nucleoside triphosphate hydrolases"/>
    <property type="match status" value="2"/>
</dbReference>
<name>A0A015KY09_RHIIW</name>
<keyword evidence="6" id="KW-1185">Reference proteome</keyword>